<dbReference type="Proteomes" id="UP001596043">
    <property type="component" value="Unassembled WGS sequence"/>
</dbReference>
<feature type="domain" description="DUF2520" evidence="1">
    <location>
        <begin position="121"/>
        <end position="244"/>
    </location>
</feature>
<gene>
    <name evidence="2" type="ORF">ACFO3O_09800</name>
</gene>
<name>A0ABV9HWU6_9FLAO</name>
<dbReference type="InterPro" id="IPR008927">
    <property type="entry name" value="6-PGluconate_DH-like_C_sf"/>
</dbReference>
<dbReference type="InterPro" id="IPR018931">
    <property type="entry name" value="DUF2520"/>
</dbReference>
<reference evidence="3" key="1">
    <citation type="journal article" date="2019" name="Int. J. Syst. Evol. Microbiol.">
        <title>The Global Catalogue of Microorganisms (GCM) 10K type strain sequencing project: providing services to taxonomists for standard genome sequencing and annotation.</title>
        <authorList>
            <consortium name="The Broad Institute Genomics Platform"/>
            <consortium name="The Broad Institute Genome Sequencing Center for Infectious Disease"/>
            <person name="Wu L."/>
            <person name="Ma J."/>
        </authorList>
    </citation>
    <scope>NUCLEOTIDE SEQUENCE [LARGE SCALE GENOMIC DNA]</scope>
    <source>
        <strain evidence="3">YJ-61-S</strain>
    </source>
</reference>
<organism evidence="2 3">
    <name type="scientific">Dokdonia ponticola</name>
    <dbReference type="NCBI Taxonomy" id="2041041"/>
    <lineage>
        <taxon>Bacteria</taxon>
        <taxon>Pseudomonadati</taxon>
        <taxon>Bacteroidota</taxon>
        <taxon>Flavobacteriia</taxon>
        <taxon>Flavobacteriales</taxon>
        <taxon>Flavobacteriaceae</taxon>
        <taxon>Dokdonia</taxon>
    </lineage>
</organism>
<protein>
    <submittedName>
        <fullName evidence="2">Rossmann-like and DUF2520 domain-containing protein</fullName>
    </submittedName>
</protein>
<dbReference type="InterPro" id="IPR037108">
    <property type="entry name" value="TM1727-like_C_sf"/>
</dbReference>
<evidence type="ECO:0000313" key="3">
    <source>
        <dbReference type="Proteomes" id="UP001596043"/>
    </source>
</evidence>
<accession>A0ABV9HWU6</accession>
<evidence type="ECO:0000313" key="2">
    <source>
        <dbReference type="EMBL" id="MFC4634200.1"/>
    </source>
</evidence>
<comment type="caution">
    <text evidence="2">The sequence shown here is derived from an EMBL/GenBank/DDBJ whole genome shotgun (WGS) entry which is preliminary data.</text>
</comment>
<proteinExistence type="predicted"/>
<dbReference type="SUPFAM" id="SSF48179">
    <property type="entry name" value="6-phosphogluconate dehydrogenase C-terminal domain-like"/>
    <property type="match status" value="1"/>
</dbReference>
<dbReference type="PANTHER" id="PTHR40459:SF1">
    <property type="entry name" value="CONSERVED HYPOTHETICAL ALANINE AND LEUCINE RICH PROTEIN"/>
    <property type="match status" value="1"/>
</dbReference>
<dbReference type="InterPro" id="IPR036291">
    <property type="entry name" value="NAD(P)-bd_dom_sf"/>
</dbReference>
<dbReference type="SUPFAM" id="SSF51735">
    <property type="entry name" value="NAD(P)-binding Rossmann-fold domains"/>
    <property type="match status" value="1"/>
</dbReference>
<dbReference type="Pfam" id="PF10728">
    <property type="entry name" value="DUF2520"/>
    <property type="match status" value="1"/>
</dbReference>
<dbReference type="EMBL" id="JBHSFV010000005">
    <property type="protein sequence ID" value="MFC4634200.1"/>
    <property type="molecule type" value="Genomic_DNA"/>
</dbReference>
<dbReference type="Gene3D" id="3.40.50.720">
    <property type="entry name" value="NAD(P)-binding Rossmann-like Domain"/>
    <property type="match status" value="1"/>
</dbReference>
<evidence type="ECO:0000259" key="1">
    <source>
        <dbReference type="Pfam" id="PF10728"/>
    </source>
</evidence>
<dbReference type="PANTHER" id="PTHR40459">
    <property type="entry name" value="CONSERVED HYPOTHETICAL ALANINE AND LEUCINE RICH PROTEIN"/>
    <property type="match status" value="1"/>
</dbReference>
<keyword evidence="3" id="KW-1185">Reference proteome</keyword>
<dbReference type="Gene3D" id="1.10.1040.20">
    <property type="entry name" value="ProC-like, C-terminal domain"/>
    <property type="match status" value="1"/>
</dbReference>
<sequence>MITINLIGTGNVAWHLADHFAKVSGCELQQIAGRSKEKLQDFAPFTKNLVTISELRPANITIIAVSDKAIAAVASQIPYKHSLVVHTAGSMDMGILPQDRKGVFYPLQSFSKNDQVDFTKIPICIEASHEEDLQQLQKLATRITTKIHHLDSSQRKQAHLAAVFVNNFTNHCYTIAEEICNTENIPFELLHALLEKTAQKAVAHAPSDVQTGPAKRNDTTVINEHLDMLKKENYKSIYKTLTASIITHYGKKL</sequence>
<dbReference type="RefSeq" id="WP_379978425.1">
    <property type="nucleotide sequence ID" value="NZ_JBHSFV010000005.1"/>
</dbReference>